<dbReference type="Proteomes" id="UP000245119">
    <property type="component" value="Linkage Group LG14"/>
</dbReference>
<keyword evidence="2" id="KW-1185">Reference proteome</keyword>
<name>A0A2T7NCA1_POMCA</name>
<evidence type="ECO:0000313" key="1">
    <source>
        <dbReference type="EMBL" id="PVD18804.1"/>
    </source>
</evidence>
<evidence type="ECO:0000313" key="2">
    <source>
        <dbReference type="Proteomes" id="UP000245119"/>
    </source>
</evidence>
<dbReference type="EMBL" id="PZQS01000014">
    <property type="protein sequence ID" value="PVD18804.1"/>
    <property type="molecule type" value="Genomic_DNA"/>
</dbReference>
<dbReference type="AlphaFoldDB" id="A0A2T7NCA1"/>
<comment type="caution">
    <text evidence="1">The sequence shown here is derived from an EMBL/GenBank/DDBJ whole genome shotgun (WGS) entry which is preliminary data.</text>
</comment>
<protein>
    <submittedName>
        <fullName evidence="1">Uncharacterized protein</fullName>
    </submittedName>
</protein>
<gene>
    <name evidence="1" type="ORF">C0Q70_21357</name>
</gene>
<sequence length="150" mass="16773">MVPMATEWHIYDDYICNSCRRCTGYKSCERVLLDVLVCDASIELLPSVCLRPQSSPQPPHATTTCHYLSTPQACQPPPVGARALLVHWLRGSCATECSILRTCVPVTKLHSSSHHTAKCNFLYQKVSFLHETTESFKDIAFTERADSTIT</sequence>
<reference evidence="1 2" key="1">
    <citation type="submission" date="2018-04" db="EMBL/GenBank/DDBJ databases">
        <title>The genome of golden apple snail Pomacea canaliculata provides insight into stress tolerance and invasive adaptation.</title>
        <authorList>
            <person name="Liu C."/>
            <person name="Liu B."/>
            <person name="Ren Y."/>
            <person name="Zhang Y."/>
            <person name="Wang H."/>
            <person name="Li S."/>
            <person name="Jiang F."/>
            <person name="Yin L."/>
            <person name="Zhang G."/>
            <person name="Qian W."/>
            <person name="Fan W."/>
        </authorList>
    </citation>
    <scope>NUCLEOTIDE SEQUENCE [LARGE SCALE GENOMIC DNA]</scope>
    <source>
        <strain evidence="1">SZHN2017</strain>
        <tissue evidence="1">Muscle</tissue>
    </source>
</reference>
<proteinExistence type="predicted"/>
<accession>A0A2T7NCA1</accession>
<organism evidence="1 2">
    <name type="scientific">Pomacea canaliculata</name>
    <name type="common">Golden apple snail</name>
    <dbReference type="NCBI Taxonomy" id="400727"/>
    <lineage>
        <taxon>Eukaryota</taxon>
        <taxon>Metazoa</taxon>
        <taxon>Spiralia</taxon>
        <taxon>Lophotrochozoa</taxon>
        <taxon>Mollusca</taxon>
        <taxon>Gastropoda</taxon>
        <taxon>Caenogastropoda</taxon>
        <taxon>Architaenioglossa</taxon>
        <taxon>Ampullarioidea</taxon>
        <taxon>Ampullariidae</taxon>
        <taxon>Pomacea</taxon>
    </lineage>
</organism>